<dbReference type="EMBL" id="JACHOO010000011">
    <property type="protein sequence ID" value="MBB5754974.1"/>
    <property type="molecule type" value="Genomic_DNA"/>
</dbReference>
<keyword evidence="6" id="KW-1185">Reference proteome</keyword>
<feature type="domain" description="HTH gntR-type" evidence="4">
    <location>
        <begin position="19"/>
        <end position="86"/>
    </location>
</feature>
<dbReference type="Pfam" id="PF00392">
    <property type="entry name" value="GntR"/>
    <property type="match status" value="1"/>
</dbReference>
<dbReference type="RefSeq" id="WP_246429900.1">
    <property type="nucleotide sequence ID" value="NZ_JACHOO010000011.1"/>
</dbReference>
<dbReference type="InterPro" id="IPR036388">
    <property type="entry name" value="WH-like_DNA-bd_sf"/>
</dbReference>
<dbReference type="PANTHER" id="PTHR43537:SF24">
    <property type="entry name" value="GLUCONATE OPERON TRANSCRIPTIONAL REPRESSOR"/>
    <property type="match status" value="1"/>
</dbReference>
<evidence type="ECO:0000313" key="6">
    <source>
        <dbReference type="Proteomes" id="UP000523821"/>
    </source>
</evidence>
<dbReference type="PANTHER" id="PTHR43537">
    <property type="entry name" value="TRANSCRIPTIONAL REGULATOR, GNTR FAMILY"/>
    <property type="match status" value="1"/>
</dbReference>
<evidence type="ECO:0000256" key="2">
    <source>
        <dbReference type="ARBA" id="ARBA00023125"/>
    </source>
</evidence>
<sequence length="228" mass="25350">MGEVEAALREDDAESGDRPNLAGQVYEQLVDLLIRGELRPGDVITERRMAERLKASRTPIREALGRLESEGLVYKQPSRGVTVSPFSTEAFVEALNVRILLEGEAARLAAGRIPADRVARIHSELQRLAANPEPTLAEIWEVDDLLHGEIADAAGNTLMAGMIRDLRRRTHVFNAYRRAIRPTFGIEENTFLLDAVASGDRERAREAMIRHIENVKVAVIERLAGAIR</sequence>
<dbReference type="Pfam" id="PF07729">
    <property type="entry name" value="FCD"/>
    <property type="match status" value="1"/>
</dbReference>
<dbReference type="CDD" id="cd07377">
    <property type="entry name" value="WHTH_GntR"/>
    <property type="match status" value="1"/>
</dbReference>
<dbReference type="SUPFAM" id="SSF46785">
    <property type="entry name" value="Winged helix' DNA-binding domain"/>
    <property type="match status" value="1"/>
</dbReference>
<dbReference type="Proteomes" id="UP000523821">
    <property type="component" value="Unassembled WGS sequence"/>
</dbReference>
<dbReference type="SMART" id="SM00345">
    <property type="entry name" value="HTH_GNTR"/>
    <property type="match status" value="1"/>
</dbReference>
<dbReference type="GO" id="GO:0003677">
    <property type="term" value="F:DNA binding"/>
    <property type="evidence" value="ECO:0007669"/>
    <property type="project" value="UniProtKB-KW"/>
</dbReference>
<evidence type="ECO:0000256" key="3">
    <source>
        <dbReference type="ARBA" id="ARBA00023163"/>
    </source>
</evidence>
<keyword evidence="2 5" id="KW-0238">DNA-binding</keyword>
<evidence type="ECO:0000313" key="5">
    <source>
        <dbReference type="EMBL" id="MBB5754974.1"/>
    </source>
</evidence>
<keyword evidence="3" id="KW-0804">Transcription</keyword>
<dbReference type="Gene3D" id="1.20.120.530">
    <property type="entry name" value="GntR ligand-binding domain-like"/>
    <property type="match status" value="1"/>
</dbReference>
<dbReference type="SUPFAM" id="SSF48008">
    <property type="entry name" value="GntR ligand-binding domain-like"/>
    <property type="match status" value="1"/>
</dbReference>
<name>A0A7W9L3W7_9HYPH</name>
<dbReference type="SMART" id="SM00895">
    <property type="entry name" value="FCD"/>
    <property type="match status" value="1"/>
</dbReference>
<dbReference type="GO" id="GO:0003700">
    <property type="term" value="F:DNA-binding transcription factor activity"/>
    <property type="evidence" value="ECO:0007669"/>
    <property type="project" value="InterPro"/>
</dbReference>
<dbReference type="InterPro" id="IPR000524">
    <property type="entry name" value="Tscrpt_reg_HTH_GntR"/>
</dbReference>
<keyword evidence="1" id="KW-0805">Transcription regulation</keyword>
<dbReference type="AlphaFoldDB" id="A0A7W9L3W7"/>
<dbReference type="PROSITE" id="PS50949">
    <property type="entry name" value="HTH_GNTR"/>
    <property type="match status" value="1"/>
</dbReference>
<accession>A0A7W9L3W7</accession>
<dbReference type="PRINTS" id="PR00035">
    <property type="entry name" value="HTHGNTR"/>
</dbReference>
<protein>
    <submittedName>
        <fullName evidence="5">DNA-binding GntR family transcriptional regulator</fullName>
    </submittedName>
</protein>
<gene>
    <name evidence="5" type="ORF">GGQ63_004071</name>
</gene>
<dbReference type="InterPro" id="IPR008920">
    <property type="entry name" value="TF_FadR/GntR_C"/>
</dbReference>
<evidence type="ECO:0000256" key="1">
    <source>
        <dbReference type="ARBA" id="ARBA00023015"/>
    </source>
</evidence>
<comment type="caution">
    <text evidence="5">The sequence shown here is derived from an EMBL/GenBank/DDBJ whole genome shotgun (WGS) entry which is preliminary data.</text>
</comment>
<organism evidence="5 6">
    <name type="scientific">Prosthecomicrobium pneumaticum</name>
    <dbReference type="NCBI Taxonomy" id="81895"/>
    <lineage>
        <taxon>Bacteria</taxon>
        <taxon>Pseudomonadati</taxon>
        <taxon>Pseudomonadota</taxon>
        <taxon>Alphaproteobacteria</taxon>
        <taxon>Hyphomicrobiales</taxon>
        <taxon>Kaistiaceae</taxon>
        <taxon>Prosthecomicrobium</taxon>
    </lineage>
</organism>
<dbReference type="InterPro" id="IPR011711">
    <property type="entry name" value="GntR_C"/>
</dbReference>
<dbReference type="InterPro" id="IPR036390">
    <property type="entry name" value="WH_DNA-bd_sf"/>
</dbReference>
<proteinExistence type="predicted"/>
<reference evidence="5 6" key="1">
    <citation type="submission" date="2020-08" db="EMBL/GenBank/DDBJ databases">
        <title>Genomic Encyclopedia of Type Strains, Phase IV (KMG-IV): sequencing the most valuable type-strain genomes for metagenomic binning, comparative biology and taxonomic classification.</title>
        <authorList>
            <person name="Goeker M."/>
        </authorList>
    </citation>
    <scope>NUCLEOTIDE SEQUENCE [LARGE SCALE GENOMIC DNA]</scope>
    <source>
        <strain evidence="5 6">DSM 16268</strain>
    </source>
</reference>
<dbReference type="Gene3D" id="1.10.10.10">
    <property type="entry name" value="Winged helix-like DNA-binding domain superfamily/Winged helix DNA-binding domain"/>
    <property type="match status" value="1"/>
</dbReference>
<evidence type="ECO:0000259" key="4">
    <source>
        <dbReference type="PROSITE" id="PS50949"/>
    </source>
</evidence>